<feature type="transmembrane region" description="Helical" evidence="9">
    <location>
        <begin position="29"/>
        <end position="51"/>
    </location>
</feature>
<dbReference type="CDD" id="cd18552">
    <property type="entry name" value="ABC_6TM_MsbA_like"/>
    <property type="match status" value="1"/>
</dbReference>
<evidence type="ECO:0000256" key="8">
    <source>
        <dbReference type="ARBA" id="ARBA00024725"/>
    </source>
</evidence>
<dbReference type="InterPro" id="IPR011527">
    <property type="entry name" value="ABC1_TM_dom"/>
</dbReference>
<evidence type="ECO:0000256" key="1">
    <source>
        <dbReference type="ARBA" id="ARBA00004429"/>
    </source>
</evidence>
<keyword evidence="3 9" id="KW-0812">Transmembrane</keyword>
<dbReference type="InterPro" id="IPR027417">
    <property type="entry name" value="P-loop_NTPase"/>
</dbReference>
<dbReference type="Gene3D" id="1.20.1560.10">
    <property type="entry name" value="ABC transporter type 1, transmembrane domain"/>
    <property type="match status" value="1"/>
</dbReference>
<evidence type="ECO:0000313" key="12">
    <source>
        <dbReference type="EMBL" id="BFD45635.1"/>
    </source>
</evidence>
<dbReference type="PANTHER" id="PTHR43394">
    <property type="entry name" value="ATP-DEPENDENT PERMEASE MDL1, MITOCHONDRIAL"/>
    <property type="match status" value="1"/>
</dbReference>
<evidence type="ECO:0000256" key="7">
    <source>
        <dbReference type="ARBA" id="ARBA00023136"/>
    </source>
</evidence>
<dbReference type="Pfam" id="PF00664">
    <property type="entry name" value="ABC_membrane"/>
    <property type="match status" value="1"/>
</dbReference>
<keyword evidence="6 9" id="KW-1133">Transmembrane helix</keyword>
<dbReference type="AlphaFoldDB" id="A0AAT9G750"/>
<dbReference type="GO" id="GO:0016887">
    <property type="term" value="F:ATP hydrolysis activity"/>
    <property type="evidence" value="ECO:0007669"/>
    <property type="project" value="InterPro"/>
</dbReference>
<protein>
    <submittedName>
        <fullName evidence="12">ABC transporter ATP-binding protein</fullName>
    </submittedName>
</protein>
<dbReference type="InterPro" id="IPR003593">
    <property type="entry name" value="AAA+_ATPase"/>
</dbReference>
<dbReference type="FunFam" id="3.40.50.300:FF:000218">
    <property type="entry name" value="Multidrug ABC transporter ATP-binding protein"/>
    <property type="match status" value="1"/>
</dbReference>
<keyword evidence="7 9" id="KW-0472">Membrane</keyword>
<evidence type="ECO:0000259" key="11">
    <source>
        <dbReference type="PROSITE" id="PS50929"/>
    </source>
</evidence>
<accession>A0AAT9G750</accession>
<dbReference type="PANTHER" id="PTHR43394:SF1">
    <property type="entry name" value="ATP-BINDING CASSETTE SUB-FAMILY B MEMBER 10, MITOCHONDRIAL"/>
    <property type="match status" value="1"/>
</dbReference>
<dbReference type="InterPro" id="IPR017871">
    <property type="entry name" value="ABC_transporter-like_CS"/>
</dbReference>
<evidence type="ECO:0000256" key="2">
    <source>
        <dbReference type="ARBA" id="ARBA00005417"/>
    </source>
</evidence>
<feature type="domain" description="ABC transmembrane type-1" evidence="11">
    <location>
        <begin position="36"/>
        <end position="316"/>
    </location>
</feature>
<sequence length="590" mass="66099">MQKKHNLINYDYSAYNTLRRLIVDHIKPYLKQIGMAVFCMVIAAICAAYSVNLVQPTIDQIFLTGNRQMLLFLPLMVVITFTIKGIAEYYSNYLIKFVGQRILTDLQIKMYEHLLFADILFIQSQSSGRLISRFTNDIAMMRGAVSNLLVGCAKHFLTVIGLIVVMFKLEPRLSCIVFLAFPLAIYPIQKLGKKICRISGQAQEELANYTSRLDETFQSIKIVKSFLGEKIESNRALLLSSNILHFLKKTAKLDALVSPIMEVLSGITVGGLIWYGGLLVIKGETTPGAFFTFITAFLAAYRPFKSLVSLNVNLQEGIAATRRVFNVLDTEPIIKDSVNAQNVQLVNPQIIFHNVELKFNNKVALKKINLKLMQGKTTAIVGRSGSGKTSLSNLLVRFYNPTSGQILIDDYDIKDIKIDSLRRQISLVTQDTTLFDTSVAENIAYGNPNATHSEIITAAKYADADEFISHLPFGYDTMIGNQGTTLSGGQRQRLAIARAFLKPAAILVWDEATSSLDQNSERLILNSLVNLRKGKTTLIITHRLSSIKDVDHIVVMKSSMIFEQGTHSQLIDNKAEYYKLYHKELEEGDK</sequence>
<dbReference type="InterPro" id="IPR003439">
    <property type="entry name" value="ABC_transporter-like_ATP-bd"/>
</dbReference>
<feature type="transmembrane region" description="Helical" evidence="9">
    <location>
        <begin position="144"/>
        <end position="165"/>
    </location>
</feature>
<dbReference type="GO" id="GO:0005524">
    <property type="term" value="F:ATP binding"/>
    <property type="evidence" value="ECO:0007669"/>
    <property type="project" value="UniProtKB-KW"/>
</dbReference>
<keyword evidence="5 12" id="KW-0067">ATP-binding</keyword>
<dbReference type="PROSITE" id="PS50893">
    <property type="entry name" value="ABC_TRANSPORTER_2"/>
    <property type="match status" value="1"/>
</dbReference>
<comment type="similarity">
    <text evidence="2">Belongs to the ABC transporter superfamily.</text>
</comment>
<dbReference type="GO" id="GO:0015421">
    <property type="term" value="F:ABC-type oligopeptide transporter activity"/>
    <property type="evidence" value="ECO:0007669"/>
    <property type="project" value="TreeGrafter"/>
</dbReference>
<evidence type="ECO:0000256" key="4">
    <source>
        <dbReference type="ARBA" id="ARBA00022741"/>
    </source>
</evidence>
<dbReference type="SUPFAM" id="SSF52540">
    <property type="entry name" value="P-loop containing nucleoside triphosphate hydrolases"/>
    <property type="match status" value="1"/>
</dbReference>
<evidence type="ECO:0000256" key="9">
    <source>
        <dbReference type="SAM" id="Phobius"/>
    </source>
</evidence>
<organism evidence="12">
    <name type="scientific">Candidatus Tisiphia endosymbiont of Sergentomyia squamirostris</name>
    <dbReference type="NCBI Taxonomy" id="3113639"/>
    <lineage>
        <taxon>Bacteria</taxon>
        <taxon>Pseudomonadati</taxon>
        <taxon>Pseudomonadota</taxon>
        <taxon>Alphaproteobacteria</taxon>
        <taxon>Rickettsiales</taxon>
        <taxon>Rickettsiaceae</taxon>
        <taxon>Rickettsieae</taxon>
        <taxon>Candidatus Tisiphia</taxon>
    </lineage>
</organism>
<dbReference type="PROSITE" id="PS00211">
    <property type="entry name" value="ABC_TRANSPORTER_1"/>
    <property type="match status" value="1"/>
</dbReference>
<evidence type="ECO:0000256" key="3">
    <source>
        <dbReference type="ARBA" id="ARBA00022692"/>
    </source>
</evidence>
<dbReference type="InterPro" id="IPR036640">
    <property type="entry name" value="ABC1_TM_sf"/>
</dbReference>
<comment type="function">
    <text evidence="8">Part of an ABC transporter complex. Transmembrane domains (TMD) form a pore in the inner membrane and the ATP-binding domain (NBD) is responsible for energy generation.</text>
</comment>
<evidence type="ECO:0000256" key="6">
    <source>
        <dbReference type="ARBA" id="ARBA00022989"/>
    </source>
</evidence>
<proteinExistence type="inferred from homology"/>
<dbReference type="GO" id="GO:0005886">
    <property type="term" value="C:plasma membrane"/>
    <property type="evidence" value="ECO:0007669"/>
    <property type="project" value="UniProtKB-SubCell"/>
</dbReference>
<feature type="transmembrane region" description="Helical" evidence="9">
    <location>
        <begin position="255"/>
        <end position="275"/>
    </location>
</feature>
<feature type="domain" description="ABC transporter" evidence="10">
    <location>
        <begin position="350"/>
        <end position="583"/>
    </location>
</feature>
<evidence type="ECO:0000256" key="5">
    <source>
        <dbReference type="ARBA" id="ARBA00022840"/>
    </source>
</evidence>
<dbReference type="PROSITE" id="PS50929">
    <property type="entry name" value="ABC_TM1F"/>
    <property type="match status" value="1"/>
</dbReference>
<gene>
    <name evidence="12" type="ORF">DMENIID0002_02810</name>
</gene>
<dbReference type="EMBL" id="AP029170">
    <property type="protein sequence ID" value="BFD45635.1"/>
    <property type="molecule type" value="Genomic_DNA"/>
</dbReference>
<evidence type="ECO:0000259" key="10">
    <source>
        <dbReference type="PROSITE" id="PS50893"/>
    </source>
</evidence>
<keyword evidence="4" id="KW-0547">Nucleotide-binding</keyword>
<dbReference type="SUPFAM" id="SSF90123">
    <property type="entry name" value="ABC transporter transmembrane region"/>
    <property type="match status" value="1"/>
</dbReference>
<dbReference type="Gene3D" id="3.40.50.300">
    <property type="entry name" value="P-loop containing nucleotide triphosphate hydrolases"/>
    <property type="match status" value="1"/>
</dbReference>
<name>A0AAT9G750_9RICK</name>
<reference evidence="12" key="1">
    <citation type="submission" date="2024-01" db="EMBL/GenBank/DDBJ databases">
        <title>Sequencing the genomes of a sandfly, Sergentomyia squamirostris, and its two endosymbionts.</title>
        <authorList>
            <person name="Itokawa K."/>
            <person name="Sanjoba C."/>
        </authorList>
    </citation>
    <scope>NUCLEOTIDE SEQUENCE</scope>
    <source>
        <strain evidence="12">RiSSQ</strain>
    </source>
</reference>
<feature type="transmembrane region" description="Helical" evidence="9">
    <location>
        <begin position="71"/>
        <end position="91"/>
    </location>
</feature>
<feature type="transmembrane region" description="Helical" evidence="9">
    <location>
        <begin position="171"/>
        <end position="188"/>
    </location>
</feature>
<dbReference type="Pfam" id="PF00005">
    <property type="entry name" value="ABC_tran"/>
    <property type="match status" value="1"/>
</dbReference>
<dbReference type="InterPro" id="IPR039421">
    <property type="entry name" value="Type_1_exporter"/>
</dbReference>
<dbReference type="SMART" id="SM00382">
    <property type="entry name" value="AAA"/>
    <property type="match status" value="1"/>
</dbReference>
<comment type="subcellular location">
    <subcellularLocation>
        <location evidence="1">Cell inner membrane</location>
        <topology evidence="1">Multi-pass membrane protein</topology>
    </subcellularLocation>
</comment>